<feature type="domain" description="B3/B4 tRNA-binding" evidence="1">
    <location>
        <begin position="62"/>
        <end position="212"/>
    </location>
</feature>
<reference evidence="2 3" key="1">
    <citation type="submission" date="2020-08" db="EMBL/GenBank/DDBJ databases">
        <title>Genomic Encyclopedia of Type Strains, Phase IV (KMG-IV): sequencing the most valuable type-strain genomes for metagenomic binning, comparative biology and taxonomic classification.</title>
        <authorList>
            <person name="Goeker M."/>
        </authorList>
    </citation>
    <scope>NUCLEOTIDE SEQUENCE [LARGE SCALE GENOMIC DNA]</scope>
    <source>
        <strain evidence="2 3">DSM 22548</strain>
    </source>
</reference>
<comment type="caution">
    <text evidence="2">The sequence shown here is derived from an EMBL/GenBank/DDBJ whole genome shotgun (WGS) entry which is preliminary data.</text>
</comment>
<dbReference type="PANTHER" id="PTHR39209">
    <property type="match status" value="1"/>
</dbReference>
<sequence length="222" mass="24530">MILPIISPEISSIANNYRVGIIEAIASNQATSSQLLEEIRSCSSWLQENFTTDFIKERSSIAATRAAYKAAGKDPSRYRPSCEQLARRVLQGKELYSISMLVDLGNLISLQSGYSVAVLDAAHIKGNTITFSIGREGEDYEGIGRGPLNIAHLPVWRDEIGSFATPTSDSVRTQCEPTTEKILIIINGFDGDVKHLTETMVYTEKLLLRFCEAEEIHSAIYP</sequence>
<dbReference type="SMART" id="SM00873">
    <property type="entry name" value="B3_4"/>
    <property type="match status" value="1"/>
</dbReference>
<dbReference type="Proteomes" id="UP000541425">
    <property type="component" value="Unassembled WGS sequence"/>
</dbReference>
<gene>
    <name evidence="2" type="ORF">FHS60_002052</name>
</gene>
<organism evidence="2 3">
    <name type="scientific">Alloprevotella rava</name>
    <dbReference type="NCBI Taxonomy" id="671218"/>
    <lineage>
        <taxon>Bacteria</taxon>
        <taxon>Pseudomonadati</taxon>
        <taxon>Bacteroidota</taxon>
        <taxon>Bacteroidia</taxon>
        <taxon>Bacteroidales</taxon>
        <taxon>Prevotellaceae</taxon>
        <taxon>Alloprevotella</taxon>
    </lineage>
</organism>
<dbReference type="AlphaFoldDB" id="A0A7W5UJB0"/>
<dbReference type="GO" id="GO:0004826">
    <property type="term" value="F:phenylalanine-tRNA ligase activity"/>
    <property type="evidence" value="ECO:0007669"/>
    <property type="project" value="InterPro"/>
</dbReference>
<dbReference type="SUPFAM" id="SSF56037">
    <property type="entry name" value="PheT/TilS domain"/>
    <property type="match status" value="1"/>
</dbReference>
<dbReference type="InterPro" id="IPR005146">
    <property type="entry name" value="B3/B4_tRNA-bd"/>
</dbReference>
<evidence type="ECO:0000313" key="2">
    <source>
        <dbReference type="EMBL" id="MBB3703561.1"/>
    </source>
</evidence>
<protein>
    <submittedName>
        <fullName evidence="2">DNA/RNA-binding domain of Phe-tRNA-synthetase-like protein</fullName>
    </submittedName>
</protein>
<dbReference type="RefSeq" id="WP_183697965.1">
    <property type="nucleotide sequence ID" value="NZ_JACICA010000015.1"/>
</dbReference>
<dbReference type="EMBL" id="JACICA010000015">
    <property type="protein sequence ID" value="MBB3703561.1"/>
    <property type="molecule type" value="Genomic_DNA"/>
</dbReference>
<dbReference type="Gene3D" id="3.50.40.10">
    <property type="entry name" value="Phenylalanyl-trna Synthetase, Chain B, domain 3"/>
    <property type="match status" value="1"/>
</dbReference>
<evidence type="ECO:0000313" key="3">
    <source>
        <dbReference type="Proteomes" id="UP000541425"/>
    </source>
</evidence>
<dbReference type="InterPro" id="IPR020825">
    <property type="entry name" value="Phe-tRNA_synthase-like_B3/B4"/>
</dbReference>
<dbReference type="GO" id="GO:0003723">
    <property type="term" value="F:RNA binding"/>
    <property type="evidence" value="ECO:0007669"/>
    <property type="project" value="InterPro"/>
</dbReference>
<proteinExistence type="predicted"/>
<evidence type="ECO:0000259" key="1">
    <source>
        <dbReference type="SMART" id="SM00873"/>
    </source>
</evidence>
<name>A0A7W5UJB0_9BACT</name>
<dbReference type="PANTHER" id="PTHR39209:SF2">
    <property type="entry name" value="CYTOPLASMIC PROTEIN"/>
    <property type="match status" value="1"/>
</dbReference>
<dbReference type="Pfam" id="PF03483">
    <property type="entry name" value="B3_4"/>
    <property type="match status" value="1"/>
</dbReference>
<accession>A0A7W5UJB0</accession>